<dbReference type="AlphaFoldDB" id="A0A2S0NBH4"/>
<evidence type="ECO:0000256" key="4">
    <source>
        <dbReference type="ARBA" id="ARBA00007637"/>
    </source>
</evidence>
<proteinExistence type="inferred from homology"/>
<comment type="catalytic activity">
    <reaction evidence="1 10">
        <text>UDP-alpha-D-glucose = UDP-alpha-D-galactose</text>
        <dbReference type="Rhea" id="RHEA:22168"/>
        <dbReference type="ChEBI" id="CHEBI:58885"/>
        <dbReference type="ChEBI" id="CHEBI:66914"/>
        <dbReference type="EC" id="5.1.3.2"/>
    </reaction>
</comment>
<dbReference type="RefSeq" id="WP_106748849.1">
    <property type="nucleotide sequence ID" value="NZ_CP027668.1"/>
</dbReference>
<keyword evidence="13" id="KW-1185">Reference proteome</keyword>
<dbReference type="Proteomes" id="UP000237889">
    <property type="component" value="Chromosome"/>
</dbReference>
<dbReference type="GO" id="GO:0033499">
    <property type="term" value="P:galactose catabolic process via UDP-galactose, Leloir pathway"/>
    <property type="evidence" value="ECO:0007669"/>
    <property type="project" value="TreeGrafter"/>
</dbReference>
<dbReference type="InterPro" id="IPR001509">
    <property type="entry name" value="Epimerase_deHydtase"/>
</dbReference>
<dbReference type="GO" id="GO:0003978">
    <property type="term" value="F:UDP-glucose 4-epimerase activity"/>
    <property type="evidence" value="ECO:0007669"/>
    <property type="project" value="UniProtKB-UniRule"/>
</dbReference>
<feature type="domain" description="NAD-dependent epimerase/dehydratase" evidence="11">
    <location>
        <begin position="3"/>
        <end position="252"/>
    </location>
</feature>
<evidence type="ECO:0000259" key="11">
    <source>
        <dbReference type="Pfam" id="PF01370"/>
    </source>
</evidence>
<evidence type="ECO:0000256" key="7">
    <source>
        <dbReference type="ARBA" id="ARBA00023027"/>
    </source>
</evidence>
<reference evidence="12 13" key="1">
    <citation type="submission" date="2018-03" db="EMBL/GenBank/DDBJ databases">
        <title>Genome sequencing of Phreatobacter sp.</title>
        <authorList>
            <person name="Kim S.-J."/>
            <person name="Heo J."/>
            <person name="Kwon S.-W."/>
        </authorList>
    </citation>
    <scope>NUCLEOTIDE SEQUENCE [LARGE SCALE GENOMIC DNA]</scope>
    <source>
        <strain evidence="12 13">S-12</strain>
    </source>
</reference>
<keyword evidence="9 10" id="KW-0119">Carbohydrate metabolism</keyword>
<evidence type="ECO:0000313" key="13">
    <source>
        <dbReference type="Proteomes" id="UP000237889"/>
    </source>
</evidence>
<dbReference type="OrthoDB" id="9801785at2"/>
<dbReference type="InterPro" id="IPR036291">
    <property type="entry name" value="NAD(P)-bd_dom_sf"/>
</dbReference>
<evidence type="ECO:0000256" key="6">
    <source>
        <dbReference type="ARBA" id="ARBA00018569"/>
    </source>
</evidence>
<comment type="similarity">
    <text evidence="4 10">Belongs to the NAD(P)-dependent epimerase/dehydratase family.</text>
</comment>
<comment type="cofactor">
    <cofactor evidence="2 10">
        <name>NAD(+)</name>
        <dbReference type="ChEBI" id="CHEBI:57540"/>
    </cofactor>
</comment>
<dbReference type="UniPathway" id="UPA00214"/>
<sequence>MTVLVTGGAGYIGSHMVLELLDAGESVVVLDNLSTGFAWAVDPRATLIVGDMGDQALVETVMRLHGIDAVIHFAARIVVPDSVADPLGYYLANTVKTRAVMAAAVASGVRRFIFSSTAAVYGTPEVMPVAEEAPTRPESPYGTSKLITEWMLRDAAAAHDLSYVVLRYFNVAGADPKGRTGQSTPNATHLIKVAVQTALGLRAKMDVFGTDYPTPDGTCLRDYIHVTDLVRAHLSALAHLRAGGESLVANCGYGHGYSVKEVIDTVRSVTKVDFRADYAPRRPGDAAAVVADATRARTRLGWTPAHNDLTGIVEAAYAWERRLANGDVGRR</sequence>
<dbReference type="EC" id="5.1.3.2" evidence="5 10"/>
<evidence type="ECO:0000256" key="5">
    <source>
        <dbReference type="ARBA" id="ARBA00013189"/>
    </source>
</evidence>
<evidence type="ECO:0000256" key="1">
    <source>
        <dbReference type="ARBA" id="ARBA00000083"/>
    </source>
</evidence>
<evidence type="ECO:0000256" key="8">
    <source>
        <dbReference type="ARBA" id="ARBA00023235"/>
    </source>
</evidence>
<dbReference type="NCBIfam" id="TIGR01179">
    <property type="entry name" value="galE"/>
    <property type="match status" value="1"/>
</dbReference>
<dbReference type="EMBL" id="CP027668">
    <property type="protein sequence ID" value="AVO45508.1"/>
    <property type="molecule type" value="Genomic_DNA"/>
</dbReference>
<dbReference type="Pfam" id="PF01370">
    <property type="entry name" value="Epimerase"/>
    <property type="match status" value="1"/>
</dbReference>
<dbReference type="KEGG" id="phr:C6569_10775"/>
<comment type="subunit">
    <text evidence="10">Homodimer.</text>
</comment>
<dbReference type="Gene3D" id="3.90.25.10">
    <property type="entry name" value="UDP-galactose 4-epimerase, domain 1"/>
    <property type="match status" value="1"/>
</dbReference>
<keyword evidence="8 10" id="KW-0413">Isomerase</keyword>
<comment type="pathway">
    <text evidence="3 10">Carbohydrate metabolism; galactose metabolism.</text>
</comment>
<protein>
    <recommendedName>
        <fullName evidence="6 10">UDP-glucose 4-epimerase</fullName>
        <ecNumber evidence="5 10">5.1.3.2</ecNumber>
    </recommendedName>
</protein>
<dbReference type="PANTHER" id="PTHR43725">
    <property type="entry name" value="UDP-GLUCOSE 4-EPIMERASE"/>
    <property type="match status" value="1"/>
</dbReference>
<keyword evidence="7 10" id="KW-0520">NAD</keyword>
<dbReference type="CDD" id="cd05247">
    <property type="entry name" value="UDP_G4E_1_SDR_e"/>
    <property type="match status" value="1"/>
</dbReference>
<accession>A0A2S0NBH4</accession>
<evidence type="ECO:0000313" key="12">
    <source>
        <dbReference type="EMBL" id="AVO45508.1"/>
    </source>
</evidence>
<evidence type="ECO:0000256" key="10">
    <source>
        <dbReference type="RuleBase" id="RU366046"/>
    </source>
</evidence>
<evidence type="ECO:0000256" key="2">
    <source>
        <dbReference type="ARBA" id="ARBA00001911"/>
    </source>
</evidence>
<gene>
    <name evidence="12" type="primary">galE</name>
    <name evidence="12" type="ORF">C6569_10775</name>
</gene>
<name>A0A2S0NBH4_9HYPH</name>
<evidence type="ECO:0000256" key="9">
    <source>
        <dbReference type="ARBA" id="ARBA00023277"/>
    </source>
</evidence>
<evidence type="ECO:0000256" key="3">
    <source>
        <dbReference type="ARBA" id="ARBA00004947"/>
    </source>
</evidence>
<organism evidence="12 13">
    <name type="scientific">Phreatobacter cathodiphilus</name>
    <dbReference type="NCBI Taxonomy" id="1868589"/>
    <lineage>
        <taxon>Bacteria</taxon>
        <taxon>Pseudomonadati</taxon>
        <taxon>Pseudomonadota</taxon>
        <taxon>Alphaproteobacteria</taxon>
        <taxon>Hyphomicrobiales</taxon>
        <taxon>Phreatobacteraceae</taxon>
        <taxon>Phreatobacter</taxon>
    </lineage>
</organism>
<dbReference type="InterPro" id="IPR005886">
    <property type="entry name" value="UDP_G4E"/>
</dbReference>
<dbReference type="SUPFAM" id="SSF51735">
    <property type="entry name" value="NAD(P)-binding Rossmann-fold domains"/>
    <property type="match status" value="1"/>
</dbReference>
<dbReference type="PANTHER" id="PTHR43725:SF53">
    <property type="entry name" value="UDP-ARABINOSE 4-EPIMERASE 1"/>
    <property type="match status" value="1"/>
</dbReference>
<dbReference type="Gene3D" id="3.40.50.720">
    <property type="entry name" value="NAD(P)-binding Rossmann-like Domain"/>
    <property type="match status" value="1"/>
</dbReference>